<protein>
    <recommendedName>
        <fullName evidence="6">TVP38/TMEM64 family membrane protein</fullName>
    </recommendedName>
</protein>
<dbReference type="InterPro" id="IPR015414">
    <property type="entry name" value="TMEM64"/>
</dbReference>
<evidence type="ECO:0000259" key="7">
    <source>
        <dbReference type="Pfam" id="PF09335"/>
    </source>
</evidence>
<evidence type="ECO:0000313" key="8">
    <source>
        <dbReference type="EMBL" id="CCI62328.1"/>
    </source>
</evidence>
<accession>A0AB33R782</accession>
<keyword evidence="2 6" id="KW-1003">Cell membrane</keyword>
<dbReference type="Pfam" id="PF09335">
    <property type="entry name" value="VTT_dom"/>
    <property type="match status" value="1"/>
</dbReference>
<dbReference type="GO" id="GO:0005886">
    <property type="term" value="C:plasma membrane"/>
    <property type="evidence" value="ECO:0007669"/>
    <property type="project" value="UniProtKB-SubCell"/>
</dbReference>
<feature type="transmembrane region" description="Helical" evidence="6">
    <location>
        <begin position="48"/>
        <end position="71"/>
    </location>
</feature>
<evidence type="ECO:0000256" key="5">
    <source>
        <dbReference type="ARBA" id="ARBA00023136"/>
    </source>
</evidence>
<sequence length="214" mass="23960">MSKKRKRVFLMPSKTRTLTHKQTIQILTAFGIALSLLFLAYFQQHPNFFAVGGTFQAYLVKLGILAPCLFILIQIVQVVYPVIPGGLTCVLGHVVFGPFLGFIYNTVGIFIGSLISFMLARKYGAQFAKIFVSDDTYNKYIPCLDKGKYFERFLAAAFILPGFPDDFLCMVAGLGKMSLRKFTAIFLLAKPVTLYIYTVLTYQGFQLVGQVLQS</sequence>
<dbReference type="PANTHER" id="PTHR12677:SF49">
    <property type="entry name" value="TVP38_TMEM64 FAMILY MEMBRANE PROTEIN"/>
    <property type="match status" value="1"/>
</dbReference>
<keyword evidence="5 6" id="KW-0472">Membrane</keyword>
<reference evidence="8 9" key="1">
    <citation type="submission" date="2012-05" db="EMBL/GenBank/DDBJ databases">
        <title>Complete genome sequence of a Streptococcus dysgalactiae subsp. equisimilis strain possessing Lancefield's group A antigen.</title>
        <authorList>
            <person name="Luetticken R."/>
            <person name="Bruellhoff K."/>
            <person name="Van der Linden M."/>
            <person name="Peltroche-Llacsahuanga H."/>
            <person name="Blom J."/>
            <person name="Weber-Lehmann J."/>
            <person name="Ferretti J.J."/>
            <person name="McShan W.M."/>
        </authorList>
    </citation>
    <scope>NUCLEOTIDE SEQUENCE [LARGE SCALE GENOMIC DNA]</scope>
    <source>
        <strain evidence="8 9">AC-2713</strain>
    </source>
</reference>
<evidence type="ECO:0000256" key="4">
    <source>
        <dbReference type="ARBA" id="ARBA00022989"/>
    </source>
</evidence>
<keyword evidence="3 6" id="KW-0812">Transmembrane</keyword>
<feature type="domain" description="VTT" evidence="7">
    <location>
        <begin position="83"/>
        <end position="202"/>
    </location>
</feature>
<dbReference type="EMBL" id="HE858529">
    <property type="protein sequence ID" value="CCI62328.1"/>
    <property type="molecule type" value="Genomic_DNA"/>
</dbReference>
<dbReference type="GO" id="GO:0016787">
    <property type="term" value="F:hydrolase activity"/>
    <property type="evidence" value="ECO:0007669"/>
    <property type="project" value="UniProtKB-KW"/>
</dbReference>
<feature type="transmembrane region" description="Helical" evidence="6">
    <location>
        <begin position="102"/>
        <end position="120"/>
    </location>
</feature>
<dbReference type="AlphaFoldDB" id="A0AB33R782"/>
<comment type="subcellular location">
    <subcellularLocation>
        <location evidence="1 6">Cell membrane</location>
        <topology evidence="1 6">Multi-pass membrane protein</topology>
    </subcellularLocation>
</comment>
<keyword evidence="4 6" id="KW-1133">Transmembrane helix</keyword>
<name>A0AB33R782_STREQ</name>
<organism evidence="8 9">
    <name type="scientific">Streptococcus dysgalactiae subsp. equisimilis AC-2713</name>
    <dbReference type="NCBI Taxonomy" id="759913"/>
    <lineage>
        <taxon>Bacteria</taxon>
        <taxon>Bacillati</taxon>
        <taxon>Bacillota</taxon>
        <taxon>Bacilli</taxon>
        <taxon>Lactobacillales</taxon>
        <taxon>Streptococcaceae</taxon>
        <taxon>Streptococcus</taxon>
    </lineage>
</organism>
<evidence type="ECO:0000313" key="9">
    <source>
        <dbReference type="Proteomes" id="UP000009215"/>
    </source>
</evidence>
<dbReference type="PANTHER" id="PTHR12677">
    <property type="entry name" value="GOLGI APPARATUS MEMBRANE PROTEIN TVP38-RELATED"/>
    <property type="match status" value="1"/>
</dbReference>
<comment type="caution">
    <text evidence="6">Lacks conserved residue(s) required for the propagation of feature annotation.</text>
</comment>
<evidence type="ECO:0000256" key="2">
    <source>
        <dbReference type="ARBA" id="ARBA00022475"/>
    </source>
</evidence>
<feature type="transmembrane region" description="Helical" evidence="6">
    <location>
        <begin position="24"/>
        <end position="42"/>
    </location>
</feature>
<evidence type="ECO:0000256" key="6">
    <source>
        <dbReference type="RuleBase" id="RU366058"/>
    </source>
</evidence>
<dbReference type="KEGG" id="sdc:SDSE_0831"/>
<keyword evidence="8" id="KW-0378">Hydrolase</keyword>
<feature type="transmembrane region" description="Helical" evidence="6">
    <location>
        <begin position="184"/>
        <end position="205"/>
    </location>
</feature>
<evidence type="ECO:0000256" key="1">
    <source>
        <dbReference type="ARBA" id="ARBA00004651"/>
    </source>
</evidence>
<dbReference type="InterPro" id="IPR032816">
    <property type="entry name" value="VTT_dom"/>
</dbReference>
<gene>
    <name evidence="8" type="primary">yjbF</name>
    <name evidence="8" type="ORF">SDSE_0831</name>
</gene>
<comment type="similarity">
    <text evidence="6">Belongs to the TVP38/TMEM64 family.</text>
</comment>
<proteinExistence type="inferred from homology"/>
<dbReference type="Proteomes" id="UP000009215">
    <property type="component" value="Chromosome"/>
</dbReference>
<evidence type="ECO:0000256" key="3">
    <source>
        <dbReference type="ARBA" id="ARBA00022692"/>
    </source>
</evidence>